<protein>
    <submittedName>
        <fullName evidence="1">Predicted transcriptional regulator</fullName>
    </submittedName>
</protein>
<sequence length="221" mass="24299">MNALHQPSFKRPAAPAVADIATAVMNGVQCLDTSGLAALLGCAPHHVRHHLGHRLDFPAPFIDLSPRLRYWRVIDVLQWLYQPGMRALSVADLGAPRLDVGGIADLLGCSRQHATAVIAKRKDFPPPCINVSNRMRTWLYRDVLAWLAPQGGEFGSGGHTAAPAIVDADGVAQMLGCTREHFTDRLLRQAGFPQPFLYASRRLRWWRVSDVLAWQQKGGAA</sequence>
<dbReference type="RefSeq" id="WP_003074703.1">
    <property type="nucleotide sequence ID" value="NZ_BBJZ01000036.1"/>
</dbReference>
<organism evidence="1 2">
    <name type="scientific">Comamonas testosteroni</name>
    <name type="common">Pseudomonas testosteroni</name>
    <dbReference type="NCBI Taxonomy" id="285"/>
    <lineage>
        <taxon>Bacteria</taxon>
        <taxon>Pseudomonadati</taxon>
        <taxon>Pseudomonadota</taxon>
        <taxon>Betaproteobacteria</taxon>
        <taxon>Burkholderiales</taxon>
        <taxon>Comamonadaceae</taxon>
        <taxon>Comamonas</taxon>
    </lineage>
</organism>
<proteinExistence type="predicted"/>
<dbReference type="GeneID" id="70316372"/>
<dbReference type="Proteomes" id="UP000255070">
    <property type="component" value="Unassembled WGS sequence"/>
</dbReference>
<dbReference type="EMBL" id="UFXL01000001">
    <property type="protein sequence ID" value="SUY79239.1"/>
    <property type="molecule type" value="Genomic_DNA"/>
</dbReference>
<evidence type="ECO:0000313" key="1">
    <source>
        <dbReference type="EMBL" id="SUY79239.1"/>
    </source>
</evidence>
<dbReference type="AlphaFoldDB" id="A0A8B4S6W7"/>
<gene>
    <name evidence="1" type="ORF">NCTC10698_04173</name>
</gene>
<name>A0A8B4S6W7_COMTE</name>
<comment type="caution">
    <text evidence="1">The sequence shown here is derived from an EMBL/GenBank/DDBJ whole genome shotgun (WGS) entry which is preliminary data.</text>
</comment>
<accession>A0A8B4S6W7</accession>
<evidence type="ECO:0000313" key="2">
    <source>
        <dbReference type="Proteomes" id="UP000255070"/>
    </source>
</evidence>
<reference evidence="1 2" key="1">
    <citation type="submission" date="2018-06" db="EMBL/GenBank/DDBJ databases">
        <authorList>
            <consortium name="Pathogen Informatics"/>
            <person name="Doyle S."/>
        </authorList>
    </citation>
    <scope>NUCLEOTIDE SEQUENCE [LARGE SCALE GENOMIC DNA]</scope>
    <source>
        <strain evidence="1 2">NCTC10698</strain>
    </source>
</reference>
<keyword evidence="2" id="KW-1185">Reference proteome</keyword>